<feature type="compositionally biased region" description="Basic and acidic residues" evidence="1">
    <location>
        <begin position="54"/>
        <end position="68"/>
    </location>
</feature>
<dbReference type="OrthoDB" id="8054697at2759"/>
<dbReference type="EMBL" id="GDHF01019596">
    <property type="protein sequence ID" value="JAI32718.1"/>
    <property type="molecule type" value="Transcribed_RNA"/>
</dbReference>
<feature type="compositionally biased region" description="Basic residues" evidence="1">
    <location>
        <begin position="111"/>
        <end position="122"/>
    </location>
</feature>
<name>A0A0K8V1T4_BACLA</name>
<keyword evidence="2" id="KW-0732">Signal</keyword>
<accession>A0A0K8V1T4</accession>
<feature type="signal peptide" evidence="2">
    <location>
        <begin position="1"/>
        <end position="15"/>
    </location>
</feature>
<feature type="region of interest" description="Disordered" evidence="1">
    <location>
        <begin position="54"/>
        <end position="165"/>
    </location>
</feature>
<feature type="compositionally biased region" description="Acidic residues" evidence="1">
    <location>
        <begin position="69"/>
        <end position="101"/>
    </location>
</feature>
<organism evidence="3">
    <name type="scientific">Bactrocera latifrons</name>
    <name type="common">Malaysian fruit fly</name>
    <name type="synonym">Chaetodacus latifrons</name>
    <dbReference type="NCBI Taxonomy" id="174628"/>
    <lineage>
        <taxon>Eukaryota</taxon>
        <taxon>Metazoa</taxon>
        <taxon>Ecdysozoa</taxon>
        <taxon>Arthropoda</taxon>
        <taxon>Hexapoda</taxon>
        <taxon>Insecta</taxon>
        <taxon>Pterygota</taxon>
        <taxon>Neoptera</taxon>
        <taxon>Endopterygota</taxon>
        <taxon>Diptera</taxon>
        <taxon>Brachycera</taxon>
        <taxon>Muscomorpha</taxon>
        <taxon>Tephritoidea</taxon>
        <taxon>Tephritidae</taxon>
        <taxon>Bactrocera</taxon>
        <taxon>Bactrocera</taxon>
    </lineage>
</organism>
<gene>
    <name evidence="3" type="ORF">c0_g1_i3</name>
</gene>
<sequence length="165" mass="19127">MFSLIFWIMFWYSSWDDKRLSDFVSIKVKCLDPNNRRVKIMDTTELNKLVKEQTKNNEQRKLNKRKDNDGDDSDDDGALDNDGNDEDDDELDTEDEDELEYGEAAASKTQKATKKPLQKRAPTKSGVKNLKRSDSTDENDNEEDDEIDEDDIDDDEDDGDEDDDE</sequence>
<evidence type="ECO:0000256" key="2">
    <source>
        <dbReference type="SAM" id="SignalP"/>
    </source>
</evidence>
<proteinExistence type="predicted"/>
<protein>
    <submittedName>
        <fullName evidence="3">Uncharacterized protein</fullName>
    </submittedName>
</protein>
<evidence type="ECO:0000313" key="3">
    <source>
        <dbReference type="EMBL" id="JAI32718.1"/>
    </source>
</evidence>
<feature type="compositionally biased region" description="Acidic residues" evidence="1">
    <location>
        <begin position="136"/>
        <end position="165"/>
    </location>
</feature>
<feature type="chain" id="PRO_5013221018" evidence="2">
    <location>
        <begin position="16"/>
        <end position="165"/>
    </location>
</feature>
<dbReference type="AlphaFoldDB" id="A0A0K8V1T4"/>
<reference evidence="3" key="1">
    <citation type="submission" date="2015-06" db="EMBL/GenBank/DDBJ databases">
        <authorList>
            <person name="Hoefler B.C."/>
            <person name="Straight P.D."/>
        </authorList>
    </citation>
    <scope>NUCLEOTIDE SEQUENCE</scope>
</reference>
<evidence type="ECO:0000256" key="1">
    <source>
        <dbReference type="SAM" id="MobiDB-lite"/>
    </source>
</evidence>